<organism evidence="2 3">
    <name type="scientific">Calocera cornea HHB12733</name>
    <dbReference type="NCBI Taxonomy" id="1353952"/>
    <lineage>
        <taxon>Eukaryota</taxon>
        <taxon>Fungi</taxon>
        <taxon>Dikarya</taxon>
        <taxon>Basidiomycota</taxon>
        <taxon>Agaricomycotina</taxon>
        <taxon>Dacrymycetes</taxon>
        <taxon>Dacrymycetales</taxon>
        <taxon>Dacrymycetaceae</taxon>
        <taxon>Calocera</taxon>
    </lineage>
</organism>
<dbReference type="InParanoid" id="A0A165FF32"/>
<proteinExistence type="predicted"/>
<name>A0A165FF32_9BASI</name>
<feature type="region of interest" description="Disordered" evidence="1">
    <location>
        <begin position="168"/>
        <end position="239"/>
    </location>
</feature>
<feature type="compositionally biased region" description="Gly residues" evidence="1">
    <location>
        <begin position="176"/>
        <end position="186"/>
    </location>
</feature>
<protein>
    <submittedName>
        <fullName evidence="2">Uncharacterized protein</fullName>
    </submittedName>
</protein>
<feature type="compositionally biased region" description="Basic and acidic residues" evidence="1">
    <location>
        <begin position="217"/>
        <end position="239"/>
    </location>
</feature>
<reference evidence="2 3" key="1">
    <citation type="journal article" date="2016" name="Mol. Biol. Evol.">
        <title>Comparative Genomics of Early-Diverging Mushroom-Forming Fungi Provides Insights into the Origins of Lignocellulose Decay Capabilities.</title>
        <authorList>
            <person name="Nagy L.G."/>
            <person name="Riley R."/>
            <person name="Tritt A."/>
            <person name="Adam C."/>
            <person name="Daum C."/>
            <person name="Floudas D."/>
            <person name="Sun H."/>
            <person name="Yadav J.S."/>
            <person name="Pangilinan J."/>
            <person name="Larsson K.H."/>
            <person name="Matsuura K."/>
            <person name="Barry K."/>
            <person name="Labutti K."/>
            <person name="Kuo R."/>
            <person name="Ohm R.A."/>
            <person name="Bhattacharya S.S."/>
            <person name="Shirouzu T."/>
            <person name="Yoshinaga Y."/>
            <person name="Martin F.M."/>
            <person name="Grigoriev I.V."/>
            <person name="Hibbett D.S."/>
        </authorList>
    </citation>
    <scope>NUCLEOTIDE SEQUENCE [LARGE SCALE GENOMIC DNA]</scope>
    <source>
        <strain evidence="2 3">HHB12733</strain>
    </source>
</reference>
<feature type="region of interest" description="Disordered" evidence="1">
    <location>
        <begin position="1"/>
        <end position="120"/>
    </location>
</feature>
<dbReference type="AlphaFoldDB" id="A0A165FF32"/>
<dbReference type="EMBL" id="KV423974">
    <property type="protein sequence ID" value="KZT56654.1"/>
    <property type="molecule type" value="Genomic_DNA"/>
</dbReference>
<dbReference type="Proteomes" id="UP000076842">
    <property type="component" value="Unassembled WGS sequence"/>
</dbReference>
<accession>A0A165FF32</accession>
<feature type="compositionally biased region" description="Low complexity" evidence="1">
    <location>
        <begin position="187"/>
        <end position="197"/>
    </location>
</feature>
<keyword evidence="3" id="KW-1185">Reference proteome</keyword>
<feature type="region of interest" description="Disordered" evidence="1">
    <location>
        <begin position="129"/>
        <end position="148"/>
    </location>
</feature>
<feature type="compositionally biased region" description="Basic and acidic residues" evidence="1">
    <location>
        <begin position="27"/>
        <end position="41"/>
    </location>
</feature>
<evidence type="ECO:0000256" key="1">
    <source>
        <dbReference type="SAM" id="MobiDB-lite"/>
    </source>
</evidence>
<feature type="compositionally biased region" description="Polar residues" evidence="1">
    <location>
        <begin position="69"/>
        <end position="85"/>
    </location>
</feature>
<gene>
    <name evidence="2" type="ORF">CALCODRAFT_310657</name>
</gene>
<feature type="compositionally biased region" description="Basic and acidic residues" evidence="1">
    <location>
        <begin position="1"/>
        <end position="16"/>
    </location>
</feature>
<evidence type="ECO:0000313" key="2">
    <source>
        <dbReference type="EMBL" id="KZT56654.1"/>
    </source>
</evidence>
<evidence type="ECO:0000313" key="3">
    <source>
        <dbReference type="Proteomes" id="UP000076842"/>
    </source>
</evidence>
<sequence length="328" mass="34385">MKDKERQQQRERERRTFPKPIPPPHNRRGDSRAPHTAERRAPLPWAVPPQPNPQSSGDVHAQPLRPCACSSTCARPTIPSPSASGTGPLAKPARRARERPERARRLPSPSPGAAEGGEAELAASCRAWGAGGEERGGRGGGEGGRGRGRAAVPCSCAAVCAAERGVRGGLASPGTRVGGQGRGGAGAARRVVPVRVGGVRRRRAPREGGGGRSVLRGRGERGRGERGGGNDRAGRGGEVLDVRQGGAGLELSRAADLLLLLGGPVLPGGAVHPLLLLRHLPSTRRPHFHPWPLEPLPMLVCSMRRRGPALLLLGRSRRARGGGVLLPR</sequence>